<evidence type="ECO:0000256" key="9">
    <source>
        <dbReference type="ARBA" id="ARBA00022723"/>
    </source>
</evidence>
<dbReference type="GO" id="GO:0006098">
    <property type="term" value="P:pentose-phosphate shunt"/>
    <property type="evidence" value="ECO:0007669"/>
    <property type="project" value="UniProtKB-UniRule"/>
</dbReference>
<dbReference type="InterPro" id="IPR000056">
    <property type="entry name" value="Ribul_P_3_epim-like"/>
</dbReference>
<keyword evidence="14" id="KW-0119">Carbohydrate metabolism</keyword>
<evidence type="ECO:0000256" key="13">
    <source>
        <dbReference type="ARBA" id="ARBA00023235"/>
    </source>
</evidence>
<dbReference type="AlphaFoldDB" id="A0A437SXJ7"/>
<evidence type="ECO:0000256" key="1">
    <source>
        <dbReference type="ARBA" id="ARBA00001782"/>
    </source>
</evidence>
<keyword evidence="10" id="KW-0862">Zinc</keyword>
<dbReference type="NCBIfam" id="NF004076">
    <property type="entry name" value="PRK05581.1-4"/>
    <property type="match status" value="1"/>
</dbReference>
<keyword evidence="12" id="KW-0464">Manganese</keyword>
<evidence type="ECO:0000256" key="5">
    <source>
        <dbReference type="ARBA" id="ARBA00001954"/>
    </source>
</evidence>
<comment type="cofactor">
    <cofactor evidence="3">
        <name>Co(2+)</name>
        <dbReference type="ChEBI" id="CHEBI:48828"/>
    </cofactor>
</comment>
<dbReference type="GO" id="GO:0046872">
    <property type="term" value="F:metal ion binding"/>
    <property type="evidence" value="ECO:0007669"/>
    <property type="project" value="UniProtKB-KW"/>
</dbReference>
<comment type="catalytic activity">
    <reaction evidence="1">
        <text>D-ribulose 5-phosphate = D-xylulose 5-phosphate</text>
        <dbReference type="Rhea" id="RHEA:13677"/>
        <dbReference type="ChEBI" id="CHEBI:57737"/>
        <dbReference type="ChEBI" id="CHEBI:58121"/>
        <dbReference type="EC" id="5.1.3.1"/>
    </reaction>
</comment>
<keyword evidence="11" id="KW-0408">Iron</keyword>
<protein>
    <recommendedName>
        <fullName evidence="8 15">Ribulose-phosphate 3-epimerase</fullName>
        <ecNumber evidence="8 15">5.1.3.1</ecNumber>
    </recommendedName>
</protein>
<dbReference type="SUPFAM" id="SSF51366">
    <property type="entry name" value="Ribulose-phoshate binding barrel"/>
    <property type="match status" value="1"/>
</dbReference>
<comment type="caution">
    <text evidence="16">The sequence shown here is derived from an EMBL/GenBank/DDBJ whole genome shotgun (WGS) entry which is preliminary data.</text>
</comment>
<name>A0A437SXJ7_9LACO</name>
<dbReference type="PROSITE" id="PS01085">
    <property type="entry name" value="RIBUL_P_3_EPIMER_1"/>
    <property type="match status" value="1"/>
</dbReference>
<dbReference type="InterPro" id="IPR026019">
    <property type="entry name" value="Ribul_P_3_epim"/>
</dbReference>
<reference evidence="16 17" key="1">
    <citation type="submission" date="2018-12" db="EMBL/GenBank/DDBJ databases">
        <authorList>
            <person name="Meng J."/>
        </authorList>
    </citation>
    <scope>NUCLEOTIDE SEQUENCE [LARGE SCALE GENOMIC DNA]</scope>
    <source>
        <strain evidence="16 17">HT111-2</strain>
    </source>
</reference>
<dbReference type="PANTHER" id="PTHR11749">
    <property type="entry name" value="RIBULOSE-5-PHOSPHATE-3-EPIMERASE"/>
    <property type="match status" value="1"/>
</dbReference>
<keyword evidence="17" id="KW-1185">Reference proteome</keyword>
<evidence type="ECO:0000313" key="17">
    <source>
        <dbReference type="Proteomes" id="UP000288291"/>
    </source>
</evidence>
<dbReference type="GO" id="GO:0005975">
    <property type="term" value="P:carbohydrate metabolic process"/>
    <property type="evidence" value="ECO:0007669"/>
    <property type="project" value="InterPro"/>
</dbReference>
<organism evidence="16 17">
    <name type="scientific">Lactobacillus xujianguonis</name>
    <dbReference type="NCBI Taxonomy" id="2495899"/>
    <lineage>
        <taxon>Bacteria</taxon>
        <taxon>Bacillati</taxon>
        <taxon>Bacillota</taxon>
        <taxon>Bacilli</taxon>
        <taxon>Lactobacillales</taxon>
        <taxon>Lactobacillaceae</taxon>
        <taxon>Lactobacillus</taxon>
    </lineage>
</organism>
<evidence type="ECO:0000256" key="4">
    <source>
        <dbReference type="ARBA" id="ARBA00001947"/>
    </source>
</evidence>
<dbReference type="GO" id="GO:0004750">
    <property type="term" value="F:D-ribulose-phosphate 3-epimerase activity"/>
    <property type="evidence" value="ECO:0007669"/>
    <property type="project" value="UniProtKB-UniRule"/>
</dbReference>
<dbReference type="NCBIfam" id="TIGR01163">
    <property type="entry name" value="rpe"/>
    <property type="match status" value="1"/>
</dbReference>
<comment type="subunit">
    <text evidence="7">Homodimer.</text>
</comment>
<evidence type="ECO:0000256" key="11">
    <source>
        <dbReference type="ARBA" id="ARBA00023004"/>
    </source>
</evidence>
<comment type="cofactor">
    <cofactor evidence="4">
        <name>Zn(2+)</name>
        <dbReference type="ChEBI" id="CHEBI:29105"/>
    </cofactor>
</comment>
<comment type="cofactor">
    <cofactor evidence="5">
        <name>Fe(2+)</name>
        <dbReference type="ChEBI" id="CHEBI:29033"/>
    </cofactor>
</comment>
<dbReference type="PROSITE" id="PS01086">
    <property type="entry name" value="RIBUL_P_3_EPIMER_2"/>
    <property type="match status" value="1"/>
</dbReference>
<comment type="similarity">
    <text evidence="6">Belongs to the ribulose-phosphate 3-epimerase family.</text>
</comment>
<evidence type="ECO:0000256" key="10">
    <source>
        <dbReference type="ARBA" id="ARBA00022833"/>
    </source>
</evidence>
<comment type="cofactor">
    <cofactor evidence="2">
        <name>Mn(2+)</name>
        <dbReference type="ChEBI" id="CHEBI:29035"/>
    </cofactor>
</comment>
<dbReference type="InterPro" id="IPR013785">
    <property type="entry name" value="Aldolase_TIM"/>
</dbReference>
<proteinExistence type="inferred from homology"/>
<gene>
    <name evidence="16" type="primary">rpe</name>
    <name evidence="16" type="ORF">EJK17_01345</name>
</gene>
<evidence type="ECO:0000313" key="16">
    <source>
        <dbReference type="EMBL" id="RVU71645.1"/>
    </source>
</evidence>
<sequence length="217" mass="23849">MMIAPSILNANNLNLKKDIDEAVAAGISRFHIDIMDGHFVPNLSFGPQLVSDFKREFPSIKSEIHFMSDHPDDLVPAFVKAGADSVELHYEAMSEAKLNYWLDYLADHHVAGALVLNPDTPVKVIKPFLGKIKQVLVMTVHPGFGGQKFIAESANRIKEIREIAGSELPIEVDGGINDQTIKLAKDAGANVFVVGSYLYEAADFASQMQKLERIMAS</sequence>
<dbReference type="RefSeq" id="WP_103660969.1">
    <property type="nucleotide sequence ID" value="NZ_ML136872.1"/>
</dbReference>
<evidence type="ECO:0000256" key="15">
    <source>
        <dbReference type="NCBIfam" id="TIGR01163"/>
    </source>
</evidence>
<evidence type="ECO:0000256" key="8">
    <source>
        <dbReference type="ARBA" id="ARBA00013188"/>
    </source>
</evidence>
<keyword evidence="9" id="KW-0479">Metal-binding</keyword>
<keyword evidence="13 16" id="KW-0413">Isomerase</keyword>
<evidence type="ECO:0000256" key="6">
    <source>
        <dbReference type="ARBA" id="ARBA00009541"/>
    </source>
</evidence>
<evidence type="ECO:0000256" key="7">
    <source>
        <dbReference type="ARBA" id="ARBA00011738"/>
    </source>
</evidence>
<evidence type="ECO:0000256" key="12">
    <source>
        <dbReference type="ARBA" id="ARBA00023211"/>
    </source>
</evidence>
<dbReference type="Gene3D" id="3.20.20.70">
    <property type="entry name" value="Aldolase class I"/>
    <property type="match status" value="1"/>
</dbReference>
<dbReference type="FunFam" id="3.20.20.70:FF:000191">
    <property type="entry name" value="ribulose-phosphate 3-epimerase isoform X2"/>
    <property type="match status" value="1"/>
</dbReference>
<accession>A0A437SXJ7</accession>
<evidence type="ECO:0000256" key="3">
    <source>
        <dbReference type="ARBA" id="ARBA00001941"/>
    </source>
</evidence>
<dbReference type="Pfam" id="PF00834">
    <property type="entry name" value="Ribul_P_3_epim"/>
    <property type="match status" value="1"/>
</dbReference>
<dbReference type="EMBL" id="RXIA01000003">
    <property type="protein sequence ID" value="RVU71645.1"/>
    <property type="molecule type" value="Genomic_DNA"/>
</dbReference>
<dbReference type="Proteomes" id="UP000288291">
    <property type="component" value="Unassembled WGS sequence"/>
</dbReference>
<evidence type="ECO:0000256" key="2">
    <source>
        <dbReference type="ARBA" id="ARBA00001936"/>
    </source>
</evidence>
<evidence type="ECO:0000256" key="14">
    <source>
        <dbReference type="ARBA" id="ARBA00023277"/>
    </source>
</evidence>
<dbReference type="InterPro" id="IPR011060">
    <property type="entry name" value="RibuloseP-bd_barrel"/>
</dbReference>
<dbReference type="EC" id="5.1.3.1" evidence="8 15"/>
<dbReference type="CDD" id="cd00429">
    <property type="entry name" value="RPE"/>
    <property type="match status" value="1"/>
</dbReference>